<evidence type="ECO:0000256" key="2">
    <source>
        <dbReference type="ARBA" id="ARBA00004922"/>
    </source>
</evidence>
<dbReference type="PIRSF" id="PIRSF028810">
    <property type="entry name" value="Alpha1_2_glucosyltferase_Alg10"/>
    <property type="match status" value="1"/>
</dbReference>
<evidence type="ECO:0000256" key="5">
    <source>
        <dbReference type="ARBA" id="ARBA00018512"/>
    </source>
</evidence>
<reference evidence="16" key="1">
    <citation type="submission" date="2021-03" db="EMBL/GenBank/DDBJ databases">
        <title>Comparative genomics and phylogenomic investigation of the class Geoglossomycetes provide insights into ecological specialization and systematics.</title>
        <authorList>
            <person name="Melie T."/>
            <person name="Pirro S."/>
            <person name="Miller A.N."/>
            <person name="Quandt A."/>
        </authorList>
    </citation>
    <scope>NUCLEOTIDE SEQUENCE</scope>
    <source>
        <strain evidence="16">GBOQ0MN5Z8</strain>
    </source>
</reference>
<gene>
    <name evidence="16" type="ORF">FGG08_002211</name>
</gene>
<feature type="transmembrane region" description="Helical" evidence="15">
    <location>
        <begin position="272"/>
        <end position="291"/>
    </location>
</feature>
<feature type="transmembrane region" description="Helical" evidence="15">
    <location>
        <begin position="95"/>
        <end position="113"/>
    </location>
</feature>
<feature type="transmembrane region" description="Helical" evidence="15">
    <location>
        <begin position="7"/>
        <end position="25"/>
    </location>
</feature>
<keyword evidence="11 15" id="KW-0472">Membrane</keyword>
<evidence type="ECO:0000256" key="8">
    <source>
        <dbReference type="ARBA" id="ARBA00022692"/>
    </source>
</evidence>
<proteinExistence type="inferred from homology"/>
<feature type="transmembrane region" description="Helical" evidence="15">
    <location>
        <begin position="134"/>
        <end position="159"/>
    </location>
</feature>
<evidence type="ECO:0000256" key="3">
    <source>
        <dbReference type="ARBA" id="ARBA00010600"/>
    </source>
</evidence>
<evidence type="ECO:0000256" key="15">
    <source>
        <dbReference type="SAM" id="Phobius"/>
    </source>
</evidence>
<comment type="pathway">
    <text evidence="2">Protein modification; protein glycosylation.</text>
</comment>
<evidence type="ECO:0000256" key="9">
    <source>
        <dbReference type="ARBA" id="ARBA00022824"/>
    </source>
</evidence>
<keyword evidence="9" id="KW-0256">Endoplasmic reticulum</keyword>
<keyword evidence="10 15" id="KW-1133">Transmembrane helix</keyword>
<keyword evidence="8 15" id="KW-0812">Transmembrane</keyword>
<dbReference type="GO" id="GO:0106073">
    <property type="term" value="F:dolichyl pyrophosphate Glc2Man9GlcNAc2 alpha-1,2-glucosyltransferase activity"/>
    <property type="evidence" value="ECO:0007669"/>
    <property type="project" value="UniProtKB-EC"/>
</dbReference>
<dbReference type="InterPro" id="IPR016900">
    <property type="entry name" value="Alg10"/>
</dbReference>
<keyword evidence="17" id="KW-1185">Reference proteome</keyword>
<evidence type="ECO:0000313" key="16">
    <source>
        <dbReference type="EMBL" id="KAH0543446.1"/>
    </source>
</evidence>
<comment type="catalytic activity">
    <reaction evidence="14">
        <text>an alpha-D-Glc-(1-&gt;3)-alpha-D-Glc-(1-&gt;3)-alpha-D-Man-(1-&gt;2)-alpha-D-Man-(1-&gt;2)-alpha-D-Man-(1-&gt;3)-[alpha-D-Man-(1-&gt;2)-alpha-D-Man-(1-&gt;3)-[alpha-D-Man-(1-&gt;2)-alpha-D-Man-(1-&gt;6)]-alpha-D-Man-(1-&gt;6)]-beta-D-Man-(1-&gt;4)-beta-D-GlcNAc-(1-&gt;4)-alpha-D-GlcNAc-diphospho-di-trans,poly-cis-dolichol + a di-trans,poly-cis-dolichyl beta-D-glucosyl phosphate = a alpha-D-Glc-(1-&gt;2)-alpha-D-Glc-(1-&gt;3)-alpha-D-Glc-(1-&gt;3)-alpha-D-Man-(1-&gt;2)-alpha-D-Man-(1-&gt;2)-alpha-D-Man-(1-&gt;3)-[alpha-D-Man-(1-&gt;2)-alpha-D-Man-(1-&gt;3)-[alpha-D-Man-(1-&gt;2)-alpha-D-Man-(1-&gt;6)]-alpha-D-Man-(1-&gt;6)]-beta-D-Man-(1-&gt;4)-beta-D-GlcNAc-(1-&gt;4)-alpha-D-GlcNAc-diphospho-di-trans,poly-cis-dolichol + a di-trans,poly-cis-dolichyl phosphate + H(+)</text>
        <dbReference type="Rhea" id="RHEA:29543"/>
        <dbReference type="Rhea" id="RHEA-COMP:19498"/>
        <dbReference type="Rhea" id="RHEA-COMP:19502"/>
        <dbReference type="Rhea" id="RHEA-COMP:19512"/>
        <dbReference type="Rhea" id="RHEA-COMP:19522"/>
        <dbReference type="ChEBI" id="CHEBI:15378"/>
        <dbReference type="ChEBI" id="CHEBI:57525"/>
        <dbReference type="ChEBI" id="CHEBI:57683"/>
        <dbReference type="ChEBI" id="CHEBI:132522"/>
        <dbReference type="ChEBI" id="CHEBI:132523"/>
        <dbReference type="EC" id="2.4.1.256"/>
    </reaction>
    <physiologicalReaction direction="left-to-right" evidence="14">
        <dbReference type="Rhea" id="RHEA:29544"/>
    </physiologicalReaction>
</comment>
<protein>
    <recommendedName>
        <fullName evidence="5">Dol-P-Glc:Glc(2)Man(9)GlcNAc(2)-PP-Dol alpha-1,2-glucosyltransferase</fullName>
        <ecNumber evidence="4">2.4.1.256</ecNumber>
    </recommendedName>
    <alternativeName>
        <fullName evidence="12">Asparagine-linked glycosylation protein 10</fullName>
    </alternativeName>
</protein>
<dbReference type="EC" id="2.4.1.256" evidence="4"/>
<evidence type="ECO:0000256" key="12">
    <source>
        <dbReference type="ARBA" id="ARBA00032069"/>
    </source>
</evidence>
<dbReference type="Pfam" id="PF04922">
    <property type="entry name" value="DIE2_ALG10"/>
    <property type="match status" value="1"/>
</dbReference>
<evidence type="ECO:0000256" key="6">
    <source>
        <dbReference type="ARBA" id="ARBA00022676"/>
    </source>
</evidence>
<dbReference type="GO" id="GO:0006488">
    <property type="term" value="P:dolichol-linked oligosaccharide biosynthetic process"/>
    <property type="evidence" value="ECO:0007669"/>
    <property type="project" value="InterPro"/>
</dbReference>
<evidence type="ECO:0000256" key="14">
    <source>
        <dbReference type="ARBA" id="ARBA00048064"/>
    </source>
</evidence>
<evidence type="ECO:0000313" key="17">
    <source>
        <dbReference type="Proteomes" id="UP000698800"/>
    </source>
</evidence>
<keyword evidence="6" id="KW-0328">Glycosyltransferase</keyword>
<feature type="transmembrane region" description="Helical" evidence="15">
    <location>
        <begin position="421"/>
        <end position="443"/>
    </location>
</feature>
<comment type="similarity">
    <text evidence="3">Belongs to the ALG10 glucosyltransferase family.</text>
</comment>
<evidence type="ECO:0000256" key="1">
    <source>
        <dbReference type="ARBA" id="ARBA00004477"/>
    </source>
</evidence>
<evidence type="ECO:0000256" key="4">
    <source>
        <dbReference type="ARBA" id="ARBA00011967"/>
    </source>
</evidence>
<evidence type="ECO:0000256" key="10">
    <source>
        <dbReference type="ARBA" id="ARBA00022989"/>
    </source>
</evidence>
<dbReference type="GO" id="GO:0005789">
    <property type="term" value="C:endoplasmic reticulum membrane"/>
    <property type="evidence" value="ECO:0007669"/>
    <property type="project" value="UniProtKB-SubCell"/>
</dbReference>
<feature type="transmembrane region" description="Helical" evidence="15">
    <location>
        <begin position="473"/>
        <end position="493"/>
    </location>
</feature>
<comment type="function">
    <text evidence="13">Dol-P-Glc:Glc(2)Man(9)GlcNAc(2)-PP-Dol alpha-1,2-glucosyltransferase that operates in the biosynthetic pathway of dolichol-linked oligosaccharides, the glycan precursors employed in protein asparagine (N)-glycosylation. The assembly of dolichol-linked oligosaccharides begins on the cytosolic side of the endoplasmic reticulum membrane and finishes in its lumen. The sequential addition of sugars to dolichol pyrophosphate produces dolichol-linked oligosaccharides containing fourteen sugars, including two GlcNAcs, nine mannoses and three glucoses. Once assembled, the oligosaccharide is transferred from the lipid to nascent proteins by oligosaccharyltransferases. In the lumen of the endoplasmic reticulum, adds the third and last glucose residue from dolichyl phosphate glucose (Dol-P-Glc) onto the lipid-linked oligosaccharide intermediate Glc(2)Man(9)GlcNAc(2)-PP-Dol to produce Glc(3)Man(9)GlcNAc(2)-PP-Dol.</text>
</comment>
<dbReference type="OrthoDB" id="4769at2759"/>
<dbReference type="EMBL" id="JAGHQL010000032">
    <property type="protein sequence ID" value="KAH0543446.1"/>
    <property type="molecule type" value="Genomic_DNA"/>
</dbReference>
<feature type="transmembrane region" description="Helical" evidence="15">
    <location>
        <begin position="298"/>
        <end position="317"/>
    </location>
</feature>
<sequence length="578" mass="66210">MARQISFPIIAGSLLIVVGGIWLQQVSLNVPEPYLDEVFHVPQAQAYCKGKWHIWDPKITTPPGLYLFSPVLQSITKYFDISSCETFTLRLQNCIAVIVAIPVATCSIHKLLQSQAKKAERPPTDISSEDSIRAFNFAVHTALNIALFPPLFFFSALYYTEPWSIFWVLLAHPIFSSGKSSVKSKRSLGHSLLLNSIFVVQGIVALLYRQTNIFWIVVFYGGLDAVQILETKAIQLATLKAKDQTYRDIMVRGWKSGYIYDLPVNNAWLQDYFKTSISLLFAALGSINVVLSALTPHLALLIAFGAFTIWNGGVVLGDKSNHVASLHLSQMLYIWPYFMFFSFPAVYPYLINAFSPGTLRRFPRLNNKYTRDHPRLSVAFIFTGLMLCIVRFNTIVHPFLLADNRHYVFYVFRWVLLRHPAAKYLVVPIYFVCGWAIIIALGGTQRSTSIQTKPPKGKNNGRDDLATTRANRVSFVIVWLTATALSLVTAPLVEPRYFILPWMMWRLYLPNSLFTIEKARSHSGSHSYLRKFFDCRFSSQLWLETVWFLFVNSFTMYLFLYRGFKWPQEPGNVQRFMW</sequence>
<evidence type="ECO:0000256" key="11">
    <source>
        <dbReference type="ARBA" id="ARBA00023136"/>
    </source>
</evidence>
<organism evidence="16 17">
    <name type="scientific">Glutinoglossum americanum</name>
    <dbReference type="NCBI Taxonomy" id="1670608"/>
    <lineage>
        <taxon>Eukaryota</taxon>
        <taxon>Fungi</taxon>
        <taxon>Dikarya</taxon>
        <taxon>Ascomycota</taxon>
        <taxon>Pezizomycotina</taxon>
        <taxon>Geoglossomycetes</taxon>
        <taxon>Geoglossales</taxon>
        <taxon>Geoglossaceae</taxon>
        <taxon>Glutinoglossum</taxon>
    </lineage>
</organism>
<accession>A0A9P8L4N4</accession>
<feature type="transmembrane region" description="Helical" evidence="15">
    <location>
        <begin position="541"/>
        <end position="560"/>
    </location>
</feature>
<name>A0A9P8L4N4_9PEZI</name>
<comment type="caution">
    <text evidence="16">The sequence shown here is derived from an EMBL/GenBank/DDBJ whole genome shotgun (WGS) entry which is preliminary data.</text>
</comment>
<dbReference type="Proteomes" id="UP000698800">
    <property type="component" value="Unassembled WGS sequence"/>
</dbReference>
<dbReference type="PANTHER" id="PTHR12989:SF10">
    <property type="entry name" value="DOL-P-GLC:GLC(2)MAN(9)GLCNAC(2)-PP-DOL ALPHA-1,2-GLUCOSYLTRANSFERASE-RELATED"/>
    <property type="match status" value="1"/>
</dbReference>
<feature type="transmembrane region" description="Helical" evidence="15">
    <location>
        <begin position="376"/>
        <end position="401"/>
    </location>
</feature>
<keyword evidence="7" id="KW-0808">Transferase</keyword>
<dbReference type="AlphaFoldDB" id="A0A9P8L4N4"/>
<evidence type="ECO:0000256" key="13">
    <source>
        <dbReference type="ARBA" id="ARBA00044727"/>
    </source>
</evidence>
<comment type="subcellular location">
    <subcellularLocation>
        <location evidence="1">Endoplasmic reticulum membrane</location>
        <topology evidence="1">Multi-pass membrane protein</topology>
    </subcellularLocation>
</comment>
<feature type="transmembrane region" description="Helical" evidence="15">
    <location>
        <begin position="189"/>
        <end position="208"/>
    </location>
</feature>
<dbReference type="PANTHER" id="PTHR12989">
    <property type="entry name" value="ALPHA-1,2-GLUCOSYLTRANSFERASE ALG10"/>
    <property type="match status" value="1"/>
</dbReference>
<feature type="transmembrane region" description="Helical" evidence="15">
    <location>
        <begin position="337"/>
        <end position="355"/>
    </location>
</feature>
<evidence type="ECO:0000256" key="7">
    <source>
        <dbReference type="ARBA" id="ARBA00022679"/>
    </source>
</evidence>